<dbReference type="PANTHER" id="PTHR11877:SF46">
    <property type="entry name" value="TYPE III POLYKETIDE SYNTHASE A"/>
    <property type="match status" value="1"/>
</dbReference>
<dbReference type="InterPro" id="IPR016039">
    <property type="entry name" value="Thiolase-like"/>
</dbReference>
<proteinExistence type="inferred from homology"/>
<dbReference type="InterPro" id="IPR012328">
    <property type="entry name" value="Chalcone/stilbene_synt_C"/>
</dbReference>
<evidence type="ECO:0000259" key="6">
    <source>
        <dbReference type="Pfam" id="PF02797"/>
    </source>
</evidence>
<dbReference type="PANTHER" id="PTHR11877">
    <property type="entry name" value="HYDROXYMETHYLGLUTARYL-COA SYNTHASE"/>
    <property type="match status" value="1"/>
</dbReference>
<feature type="transmembrane region" description="Helical" evidence="4">
    <location>
        <begin position="401"/>
        <end position="422"/>
    </location>
</feature>
<feature type="domain" description="Chalcone/stilbene synthase C-terminal" evidence="6">
    <location>
        <begin position="254"/>
        <end position="374"/>
    </location>
</feature>
<dbReference type="Pfam" id="PF00195">
    <property type="entry name" value="Chal_sti_synt_N"/>
    <property type="match status" value="1"/>
</dbReference>
<dbReference type="EMBL" id="JALJOS010000008">
    <property type="protein sequence ID" value="KAK9835471.1"/>
    <property type="molecule type" value="Genomic_DNA"/>
</dbReference>
<evidence type="ECO:0000259" key="5">
    <source>
        <dbReference type="Pfam" id="PF00195"/>
    </source>
</evidence>
<dbReference type="Proteomes" id="UP001438707">
    <property type="component" value="Unassembled WGS sequence"/>
</dbReference>
<dbReference type="SUPFAM" id="SSF53901">
    <property type="entry name" value="Thiolase-like"/>
    <property type="match status" value="2"/>
</dbReference>
<organism evidence="7 8">
    <name type="scientific">Apatococcus lobatus</name>
    <dbReference type="NCBI Taxonomy" id="904363"/>
    <lineage>
        <taxon>Eukaryota</taxon>
        <taxon>Viridiplantae</taxon>
        <taxon>Chlorophyta</taxon>
        <taxon>core chlorophytes</taxon>
        <taxon>Trebouxiophyceae</taxon>
        <taxon>Chlorellales</taxon>
        <taxon>Chlorellaceae</taxon>
        <taxon>Apatococcus</taxon>
    </lineage>
</organism>
<dbReference type="PIRSF" id="PIRSF000451">
    <property type="entry name" value="PKS_III"/>
    <property type="match status" value="1"/>
</dbReference>
<keyword evidence="8" id="KW-1185">Reference proteome</keyword>
<dbReference type="AlphaFoldDB" id="A0AAW1RP00"/>
<keyword evidence="3" id="KW-0012">Acyltransferase</keyword>
<feature type="domain" description="Chalcone/stilbene synthase N-terminal" evidence="5">
    <location>
        <begin position="83"/>
        <end position="221"/>
    </location>
</feature>
<dbReference type="InterPro" id="IPR011141">
    <property type="entry name" value="Polyketide_synthase_type-III"/>
</dbReference>
<evidence type="ECO:0000256" key="4">
    <source>
        <dbReference type="SAM" id="Phobius"/>
    </source>
</evidence>
<reference evidence="7 8" key="1">
    <citation type="journal article" date="2024" name="Nat. Commun.">
        <title>Phylogenomics reveals the evolutionary origins of lichenization in chlorophyte algae.</title>
        <authorList>
            <person name="Puginier C."/>
            <person name="Libourel C."/>
            <person name="Otte J."/>
            <person name="Skaloud P."/>
            <person name="Haon M."/>
            <person name="Grisel S."/>
            <person name="Petersen M."/>
            <person name="Berrin J.G."/>
            <person name="Delaux P.M."/>
            <person name="Dal Grande F."/>
            <person name="Keller J."/>
        </authorList>
    </citation>
    <scope>NUCLEOTIDE SEQUENCE [LARGE SCALE GENOMIC DNA]</scope>
    <source>
        <strain evidence="7 8">SAG 2145</strain>
    </source>
</reference>
<dbReference type="GO" id="GO:0016747">
    <property type="term" value="F:acyltransferase activity, transferring groups other than amino-acyl groups"/>
    <property type="evidence" value="ECO:0007669"/>
    <property type="project" value="InterPro"/>
</dbReference>
<gene>
    <name evidence="7" type="ORF">WJX74_000903</name>
</gene>
<keyword evidence="4" id="KW-0812">Transmembrane</keyword>
<evidence type="ECO:0000313" key="7">
    <source>
        <dbReference type="EMBL" id="KAK9835471.1"/>
    </source>
</evidence>
<evidence type="ECO:0000256" key="2">
    <source>
        <dbReference type="ARBA" id="ARBA00022679"/>
    </source>
</evidence>
<evidence type="ECO:0000256" key="1">
    <source>
        <dbReference type="ARBA" id="ARBA00005531"/>
    </source>
</evidence>
<comment type="similarity">
    <text evidence="1 3">Belongs to the thiolase-like superfamily. Chalcone/stilbene synthases family.</text>
</comment>
<keyword evidence="4" id="KW-0472">Membrane</keyword>
<protein>
    <submittedName>
        <fullName evidence="7">Uncharacterized protein</fullName>
    </submittedName>
</protein>
<dbReference type="Gene3D" id="3.40.47.10">
    <property type="match status" value="2"/>
</dbReference>
<sequence length="443" mass="48169">MAAANNSMYPKVRPLILASSATFPEHSYAQQDVLDAVADQNNFDQAAYDFGTRVFNNSFQRGNISLAPEDLGKKMNRSDYREYLHDNLLHLSMDVCKQSLQDWGGPINEITHLVWATMSAVIDAPSMDTFLVNHLGLASGVRRISISQQGCMSGFRCLNLAAEIAQANPKARVLVCIADVRSGLQNQLPLDTDEHVTSRSSVIACALFRDAASGVVVGAGPRPYEKPKAEWLRGTSHIIKGTLDKVSITDNNDSSISWYNAKDMPKHVTAYTPTVVNELLEGLPITAQDPQYVIHPGGPAILKGPQELLGLPQEQNQAAWDYMKEHGNTSGSSNLAVLHHELTREQDAAARRDWIMCLAAGPGICVEGALLRRIVTSRGNVATEAQDAGATAIRKASFQVLPVWAASVAQFYLVALFLWAACLKDNLLRKQPAPSVTASPAVQ</sequence>
<keyword evidence="2 3" id="KW-0808">Transferase</keyword>
<dbReference type="Pfam" id="PF02797">
    <property type="entry name" value="Chal_sti_synt_C"/>
    <property type="match status" value="1"/>
</dbReference>
<dbReference type="GO" id="GO:0030639">
    <property type="term" value="P:polyketide biosynthetic process"/>
    <property type="evidence" value="ECO:0007669"/>
    <property type="project" value="TreeGrafter"/>
</dbReference>
<keyword evidence="4" id="KW-1133">Transmembrane helix</keyword>
<comment type="caution">
    <text evidence="7">The sequence shown here is derived from an EMBL/GenBank/DDBJ whole genome shotgun (WGS) entry which is preliminary data.</text>
</comment>
<accession>A0AAW1RP00</accession>
<dbReference type="InterPro" id="IPR001099">
    <property type="entry name" value="Chalcone/stilbene_synt_N"/>
</dbReference>
<name>A0AAW1RP00_9CHLO</name>
<evidence type="ECO:0000256" key="3">
    <source>
        <dbReference type="RuleBase" id="RU003633"/>
    </source>
</evidence>
<evidence type="ECO:0000313" key="8">
    <source>
        <dbReference type="Proteomes" id="UP001438707"/>
    </source>
</evidence>